<sequence>VGHSRLGLAFQLIANILNDERIKPREGGEWIKSAVFYILKRACETTPQ</sequence>
<protein>
    <submittedName>
        <fullName evidence="1">Uncharacterized protein</fullName>
    </submittedName>
</protein>
<feature type="non-terminal residue" evidence="1">
    <location>
        <position position="1"/>
    </location>
</feature>
<evidence type="ECO:0000313" key="1">
    <source>
        <dbReference type="EMBL" id="SVD36692.1"/>
    </source>
</evidence>
<organism evidence="1">
    <name type="scientific">marine metagenome</name>
    <dbReference type="NCBI Taxonomy" id="408172"/>
    <lineage>
        <taxon>unclassified sequences</taxon>
        <taxon>metagenomes</taxon>
        <taxon>ecological metagenomes</taxon>
    </lineage>
</organism>
<feature type="non-terminal residue" evidence="1">
    <location>
        <position position="48"/>
    </location>
</feature>
<dbReference type="EMBL" id="UINC01146137">
    <property type="protein sequence ID" value="SVD36692.1"/>
    <property type="molecule type" value="Genomic_DNA"/>
</dbReference>
<accession>A0A382UR58</accession>
<dbReference type="AlphaFoldDB" id="A0A382UR58"/>
<proteinExistence type="predicted"/>
<name>A0A382UR58_9ZZZZ</name>
<reference evidence="1" key="1">
    <citation type="submission" date="2018-05" db="EMBL/GenBank/DDBJ databases">
        <authorList>
            <person name="Lanie J.A."/>
            <person name="Ng W.-L."/>
            <person name="Kazmierczak K.M."/>
            <person name="Andrzejewski T.M."/>
            <person name="Davidsen T.M."/>
            <person name="Wayne K.J."/>
            <person name="Tettelin H."/>
            <person name="Glass J.I."/>
            <person name="Rusch D."/>
            <person name="Podicherti R."/>
            <person name="Tsui H.-C.T."/>
            <person name="Winkler M.E."/>
        </authorList>
    </citation>
    <scope>NUCLEOTIDE SEQUENCE</scope>
</reference>
<gene>
    <name evidence="1" type="ORF">METZ01_LOCUS389546</name>
</gene>